<dbReference type="AlphaFoldDB" id="A0A0E9X5E2"/>
<reference evidence="1" key="1">
    <citation type="submission" date="2014-11" db="EMBL/GenBank/DDBJ databases">
        <authorList>
            <person name="Amaro Gonzalez C."/>
        </authorList>
    </citation>
    <scope>NUCLEOTIDE SEQUENCE</scope>
</reference>
<reference evidence="1" key="2">
    <citation type="journal article" date="2015" name="Fish Shellfish Immunol.">
        <title>Early steps in the European eel (Anguilla anguilla)-Vibrio vulnificus interaction in the gills: Role of the RtxA13 toxin.</title>
        <authorList>
            <person name="Callol A."/>
            <person name="Pajuelo D."/>
            <person name="Ebbesson L."/>
            <person name="Teles M."/>
            <person name="MacKenzie S."/>
            <person name="Amaro C."/>
        </authorList>
    </citation>
    <scope>NUCLEOTIDE SEQUENCE</scope>
</reference>
<dbReference type="EMBL" id="GBXM01010886">
    <property type="protein sequence ID" value="JAH97691.1"/>
    <property type="molecule type" value="Transcribed_RNA"/>
</dbReference>
<accession>A0A0E9X5E2</accession>
<protein>
    <submittedName>
        <fullName evidence="1">Uncharacterized protein</fullName>
    </submittedName>
</protein>
<evidence type="ECO:0000313" key="1">
    <source>
        <dbReference type="EMBL" id="JAH97691.1"/>
    </source>
</evidence>
<name>A0A0E9X5E2_ANGAN</name>
<organism evidence="1">
    <name type="scientific">Anguilla anguilla</name>
    <name type="common">European freshwater eel</name>
    <name type="synonym">Muraena anguilla</name>
    <dbReference type="NCBI Taxonomy" id="7936"/>
    <lineage>
        <taxon>Eukaryota</taxon>
        <taxon>Metazoa</taxon>
        <taxon>Chordata</taxon>
        <taxon>Craniata</taxon>
        <taxon>Vertebrata</taxon>
        <taxon>Euteleostomi</taxon>
        <taxon>Actinopterygii</taxon>
        <taxon>Neopterygii</taxon>
        <taxon>Teleostei</taxon>
        <taxon>Anguilliformes</taxon>
        <taxon>Anguillidae</taxon>
        <taxon>Anguilla</taxon>
    </lineage>
</organism>
<proteinExistence type="predicted"/>
<sequence>MNVLGKQGLCQGQFTGLLLSTQAVCNLYSQYQASKMIRKKPTFLNMVQRLRSCHKG</sequence>